<evidence type="ECO:0000259" key="2">
    <source>
        <dbReference type="PROSITE" id="PS51160"/>
    </source>
</evidence>
<dbReference type="Proteomes" id="UP000230273">
    <property type="component" value="Unassembled WGS sequence"/>
</dbReference>
<sequence>MIDYIPHSISIKNAEDSPIIFLGTGCFCLEISLKVDGNEVRGYGRLNGNRFDSLVEAVCQALNLSVEVLSHETKDGNMKVEVIVEGEKSEGCAKSVDECEAFAFALIRAINVARPQIARTNF</sequence>
<name>A0A2G9YVF8_9BACT</name>
<dbReference type="PROSITE" id="PS51160">
    <property type="entry name" value="ACYLPHOSPHATASE_3"/>
    <property type="match status" value="1"/>
</dbReference>
<proteinExistence type="predicted"/>
<dbReference type="AlphaFoldDB" id="A0A2G9YVF8"/>
<evidence type="ECO:0000313" key="4">
    <source>
        <dbReference type="Proteomes" id="UP000230273"/>
    </source>
</evidence>
<dbReference type="InterPro" id="IPR001792">
    <property type="entry name" value="Acylphosphatase-like_dom"/>
</dbReference>
<comment type="caution">
    <text evidence="1">Lacks conserved residue(s) required for the propagation of feature annotation.</text>
</comment>
<feature type="domain" description="Acylphosphatase-like" evidence="2">
    <location>
        <begin position="37"/>
        <end position="122"/>
    </location>
</feature>
<dbReference type="EMBL" id="PCRP01000075">
    <property type="protein sequence ID" value="PIP23169.1"/>
    <property type="molecule type" value="Genomic_DNA"/>
</dbReference>
<evidence type="ECO:0000256" key="1">
    <source>
        <dbReference type="PROSITE-ProRule" id="PRU00520"/>
    </source>
</evidence>
<comment type="caution">
    <text evidence="3">The sequence shown here is derived from an EMBL/GenBank/DDBJ whole genome shotgun (WGS) entry which is preliminary data.</text>
</comment>
<accession>A0A2G9YVF8</accession>
<protein>
    <recommendedName>
        <fullName evidence="2">Acylphosphatase-like domain-containing protein</fullName>
    </recommendedName>
</protein>
<evidence type="ECO:0000313" key="3">
    <source>
        <dbReference type="EMBL" id="PIP23169.1"/>
    </source>
</evidence>
<reference evidence="3 4" key="1">
    <citation type="submission" date="2017-09" db="EMBL/GenBank/DDBJ databases">
        <title>Depth-based differentiation of microbial function through sediment-hosted aquifers and enrichment of novel symbionts in the deep terrestrial subsurface.</title>
        <authorList>
            <person name="Probst A.J."/>
            <person name="Ladd B."/>
            <person name="Jarett J.K."/>
            <person name="Geller-Mcgrath D.E."/>
            <person name="Sieber C.M."/>
            <person name="Emerson J.B."/>
            <person name="Anantharaman K."/>
            <person name="Thomas B.C."/>
            <person name="Malmstrom R."/>
            <person name="Stieglmeier M."/>
            <person name="Klingl A."/>
            <person name="Woyke T."/>
            <person name="Ryan C.M."/>
            <person name="Banfield J.F."/>
        </authorList>
    </citation>
    <scope>NUCLEOTIDE SEQUENCE [LARGE SCALE GENOMIC DNA]</scope>
    <source>
        <strain evidence="3">CG23_combo_of_CG06-09_8_20_14_all_38_19</strain>
    </source>
</reference>
<gene>
    <name evidence="3" type="ORF">COX36_04760</name>
</gene>
<organism evidence="3 4">
    <name type="scientific">Candidatus Nealsonbacteria bacterium CG23_combo_of_CG06-09_8_20_14_all_38_19</name>
    <dbReference type="NCBI Taxonomy" id="1974721"/>
    <lineage>
        <taxon>Bacteria</taxon>
        <taxon>Candidatus Nealsoniibacteriota</taxon>
    </lineage>
</organism>